<name>I3S8Y7_LOTJA</name>
<protein>
    <submittedName>
        <fullName evidence="1">Uncharacterized protein</fullName>
    </submittedName>
</protein>
<reference evidence="1" key="1">
    <citation type="submission" date="2012-05" db="EMBL/GenBank/DDBJ databases">
        <authorList>
            <person name="Krishnakumar V."/>
            <person name="Cheung F."/>
            <person name="Xiao Y."/>
            <person name="Chan A."/>
            <person name="Moskal W.A."/>
            <person name="Town C.D."/>
        </authorList>
    </citation>
    <scope>NUCLEOTIDE SEQUENCE</scope>
</reference>
<dbReference type="EMBL" id="BT136934">
    <property type="protein sequence ID" value="AFK36729.1"/>
    <property type="molecule type" value="mRNA"/>
</dbReference>
<proteinExistence type="evidence at transcript level"/>
<evidence type="ECO:0000313" key="1">
    <source>
        <dbReference type="EMBL" id="AFK36729.1"/>
    </source>
</evidence>
<accession>I3S8Y7</accession>
<dbReference type="AlphaFoldDB" id="I3S8Y7"/>
<organism evidence="1">
    <name type="scientific">Lotus japonicus</name>
    <name type="common">Lotus corniculatus var. japonicus</name>
    <dbReference type="NCBI Taxonomy" id="34305"/>
    <lineage>
        <taxon>Eukaryota</taxon>
        <taxon>Viridiplantae</taxon>
        <taxon>Streptophyta</taxon>
        <taxon>Embryophyta</taxon>
        <taxon>Tracheophyta</taxon>
        <taxon>Spermatophyta</taxon>
        <taxon>Magnoliopsida</taxon>
        <taxon>eudicotyledons</taxon>
        <taxon>Gunneridae</taxon>
        <taxon>Pentapetalae</taxon>
        <taxon>rosids</taxon>
        <taxon>fabids</taxon>
        <taxon>Fabales</taxon>
        <taxon>Fabaceae</taxon>
        <taxon>Papilionoideae</taxon>
        <taxon>50 kb inversion clade</taxon>
        <taxon>NPAAA clade</taxon>
        <taxon>Hologalegina</taxon>
        <taxon>robinioid clade</taxon>
        <taxon>Loteae</taxon>
        <taxon>Lotus</taxon>
    </lineage>
</organism>
<sequence>MKKQGIRKTNKLVLPGERGFRLCDSLPSHQHQVPLPTLVNPLACCNDCSVLDHGLLRYAGSK</sequence>